<gene>
    <name evidence="1" type="ORF">ALEPTO_LOCUS2885</name>
</gene>
<keyword evidence="2" id="KW-1185">Reference proteome</keyword>
<evidence type="ECO:0000313" key="1">
    <source>
        <dbReference type="EMBL" id="CAG8489103.1"/>
    </source>
</evidence>
<evidence type="ECO:0000313" key="2">
    <source>
        <dbReference type="Proteomes" id="UP000789508"/>
    </source>
</evidence>
<sequence length="45" mass="5180">MTEDLQARSALTKTKWERVGCCPQAKHKRLLYLGIQLHVCLQALQ</sequence>
<dbReference type="Proteomes" id="UP000789508">
    <property type="component" value="Unassembled WGS sequence"/>
</dbReference>
<reference evidence="1" key="1">
    <citation type="submission" date="2021-06" db="EMBL/GenBank/DDBJ databases">
        <authorList>
            <person name="Kallberg Y."/>
            <person name="Tangrot J."/>
            <person name="Rosling A."/>
        </authorList>
    </citation>
    <scope>NUCLEOTIDE SEQUENCE</scope>
    <source>
        <strain evidence="1">FL130A</strain>
    </source>
</reference>
<dbReference type="EMBL" id="CAJVPS010000482">
    <property type="protein sequence ID" value="CAG8489103.1"/>
    <property type="molecule type" value="Genomic_DNA"/>
</dbReference>
<dbReference type="AlphaFoldDB" id="A0A9N8ZBP5"/>
<proteinExistence type="predicted"/>
<organism evidence="1 2">
    <name type="scientific">Ambispora leptoticha</name>
    <dbReference type="NCBI Taxonomy" id="144679"/>
    <lineage>
        <taxon>Eukaryota</taxon>
        <taxon>Fungi</taxon>
        <taxon>Fungi incertae sedis</taxon>
        <taxon>Mucoromycota</taxon>
        <taxon>Glomeromycotina</taxon>
        <taxon>Glomeromycetes</taxon>
        <taxon>Archaeosporales</taxon>
        <taxon>Ambisporaceae</taxon>
        <taxon>Ambispora</taxon>
    </lineage>
</organism>
<name>A0A9N8ZBP5_9GLOM</name>
<accession>A0A9N8ZBP5</accession>
<protein>
    <submittedName>
        <fullName evidence="1">7909_t:CDS:1</fullName>
    </submittedName>
</protein>
<comment type="caution">
    <text evidence="1">The sequence shown here is derived from an EMBL/GenBank/DDBJ whole genome shotgun (WGS) entry which is preliminary data.</text>
</comment>